<evidence type="ECO:0000313" key="3">
    <source>
        <dbReference type="Proteomes" id="UP000765509"/>
    </source>
</evidence>
<protein>
    <submittedName>
        <fullName evidence="2">Uncharacterized protein</fullName>
    </submittedName>
</protein>
<dbReference type="EMBL" id="AVOT02007049">
    <property type="protein sequence ID" value="MBW0483043.1"/>
    <property type="molecule type" value="Genomic_DNA"/>
</dbReference>
<dbReference type="Proteomes" id="UP000765509">
    <property type="component" value="Unassembled WGS sequence"/>
</dbReference>
<comment type="caution">
    <text evidence="2">The sequence shown here is derived from an EMBL/GenBank/DDBJ whole genome shotgun (WGS) entry which is preliminary data.</text>
</comment>
<dbReference type="AlphaFoldDB" id="A0A9Q3CHI6"/>
<evidence type="ECO:0000256" key="1">
    <source>
        <dbReference type="SAM" id="MobiDB-lite"/>
    </source>
</evidence>
<sequence length="67" mass="7285">MVTRWTSTPANNPKTAGSSPAGSHTLPSCTLRLSNFYSGRPLTLSVWSPNKLRASVERKHALLLLAH</sequence>
<accession>A0A9Q3CHI6</accession>
<proteinExistence type="predicted"/>
<evidence type="ECO:0000313" key="2">
    <source>
        <dbReference type="EMBL" id="MBW0483043.1"/>
    </source>
</evidence>
<reference evidence="2" key="1">
    <citation type="submission" date="2021-03" db="EMBL/GenBank/DDBJ databases">
        <title>Draft genome sequence of rust myrtle Austropuccinia psidii MF-1, a brazilian biotype.</title>
        <authorList>
            <person name="Quecine M.C."/>
            <person name="Pachon D.M.R."/>
            <person name="Bonatelli M.L."/>
            <person name="Correr F.H."/>
            <person name="Franceschini L.M."/>
            <person name="Leite T.F."/>
            <person name="Margarido G.R.A."/>
            <person name="Almeida C.A."/>
            <person name="Ferrarezi J.A."/>
            <person name="Labate C.A."/>
        </authorList>
    </citation>
    <scope>NUCLEOTIDE SEQUENCE</scope>
    <source>
        <strain evidence="2">MF-1</strain>
    </source>
</reference>
<feature type="region of interest" description="Disordered" evidence="1">
    <location>
        <begin position="1"/>
        <end position="26"/>
    </location>
</feature>
<keyword evidence="3" id="KW-1185">Reference proteome</keyword>
<gene>
    <name evidence="2" type="ORF">O181_022758</name>
</gene>
<organism evidence="2 3">
    <name type="scientific">Austropuccinia psidii MF-1</name>
    <dbReference type="NCBI Taxonomy" id="1389203"/>
    <lineage>
        <taxon>Eukaryota</taxon>
        <taxon>Fungi</taxon>
        <taxon>Dikarya</taxon>
        <taxon>Basidiomycota</taxon>
        <taxon>Pucciniomycotina</taxon>
        <taxon>Pucciniomycetes</taxon>
        <taxon>Pucciniales</taxon>
        <taxon>Sphaerophragmiaceae</taxon>
        <taxon>Austropuccinia</taxon>
    </lineage>
</organism>
<name>A0A9Q3CHI6_9BASI</name>